<gene>
    <name evidence="2" type="ORF">C8A04DRAFT_39258</name>
</gene>
<dbReference type="Pfam" id="PF13374">
    <property type="entry name" value="TPR_10"/>
    <property type="match status" value="1"/>
</dbReference>
<reference evidence="2" key="1">
    <citation type="journal article" date="2023" name="Mol. Phylogenet. Evol.">
        <title>Genome-scale phylogeny and comparative genomics of the fungal order Sordariales.</title>
        <authorList>
            <person name="Hensen N."/>
            <person name="Bonometti L."/>
            <person name="Westerberg I."/>
            <person name="Brannstrom I.O."/>
            <person name="Guillou S."/>
            <person name="Cros-Aarteil S."/>
            <person name="Calhoun S."/>
            <person name="Haridas S."/>
            <person name="Kuo A."/>
            <person name="Mondo S."/>
            <person name="Pangilinan J."/>
            <person name="Riley R."/>
            <person name="LaButti K."/>
            <person name="Andreopoulos B."/>
            <person name="Lipzen A."/>
            <person name="Chen C."/>
            <person name="Yan M."/>
            <person name="Daum C."/>
            <person name="Ng V."/>
            <person name="Clum A."/>
            <person name="Steindorff A."/>
            <person name="Ohm R.A."/>
            <person name="Martin F."/>
            <person name="Silar P."/>
            <person name="Natvig D.O."/>
            <person name="Lalanne C."/>
            <person name="Gautier V."/>
            <person name="Ament-Velasquez S.L."/>
            <person name="Kruys A."/>
            <person name="Hutchinson M.I."/>
            <person name="Powell A.J."/>
            <person name="Barry K."/>
            <person name="Miller A.N."/>
            <person name="Grigoriev I.V."/>
            <person name="Debuchy R."/>
            <person name="Gladieux P."/>
            <person name="Hiltunen Thoren M."/>
            <person name="Johannesson H."/>
        </authorList>
    </citation>
    <scope>NUCLEOTIDE SEQUENCE</scope>
    <source>
        <strain evidence="2">CBS 141.50</strain>
    </source>
</reference>
<dbReference type="SMART" id="SM00028">
    <property type="entry name" value="TPR"/>
    <property type="match status" value="3"/>
</dbReference>
<dbReference type="RefSeq" id="XP_062634595.1">
    <property type="nucleotide sequence ID" value="XM_062784520.1"/>
</dbReference>
<dbReference type="EMBL" id="MU853615">
    <property type="protein sequence ID" value="KAK4141224.1"/>
    <property type="molecule type" value="Genomic_DNA"/>
</dbReference>
<dbReference type="SUPFAM" id="SSF52540">
    <property type="entry name" value="P-loop containing nucleoside triphosphate hydrolases"/>
    <property type="match status" value="1"/>
</dbReference>
<dbReference type="Gene3D" id="3.40.50.300">
    <property type="entry name" value="P-loop containing nucleotide triphosphate hydrolases"/>
    <property type="match status" value="1"/>
</dbReference>
<dbReference type="GeneID" id="87821133"/>
<dbReference type="PANTHER" id="PTHR35205">
    <property type="entry name" value="NB-ARC AND TPR DOMAIN PROTEIN"/>
    <property type="match status" value="1"/>
</dbReference>
<name>A0AAN6UY94_9PEZI</name>
<evidence type="ECO:0000313" key="3">
    <source>
        <dbReference type="Proteomes" id="UP001302676"/>
    </source>
</evidence>
<feature type="domain" description="DUF7779" evidence="1">
    <location>
        <begin position="255"/>
        <end position="337"/>
    </location>
</feature>
<dbReference type="InterPro" id="IPR019734">
    <property type="entry name" value="TPR_rpt"/>
</dbReference>
<dbReference type="Gene3D" id="1.25.40.10">
    <property type="entry name" value="Tetratricopeptide repeat domain"/>
    <property type="match status" value="2"/>
</dbReference>
<dbReference type="Pfam" id="PF25000">
    <property type="entry name" value="DUF7779"/>
    <property type="match status" value="1"/>
</dbReference>
<dbReference type="AlphaFoldDB" id="A0AAN6UY94"/>
<dbReference type="SUPFAM" id="SSF48452">
    <property type="entry name" value="TPR-like"/>
    <property type="match status" value="1"/>
</dbReference>
<dbReference type="InterPro" id="IPR027417">
    <property type="entry name" value="P-loop_NTPase"/>
</dbReference>
<dbReference type="Proteomes" id="UP001302676">
    <property type="component" value="Unassembled WGS sequence"/>
</dbReference>
<keyword evidence="3" id="KW-1185">Reference proteome</keyword>
<dbReference type="PANTHER" id="PTHR35205:SF1">
    <property type="entry name" value="ZU5 DOMAIN-CONTAINING PROTEIN"/>
    <property type="match status" value="1"/>
</dbReference>
<protein>
    <submittedName>
        <fullName evidence="2">Tetratricopeptide-like helical</fullName>
    </submittedName>
</protein>
<sequence length="723" mass="81182">MQVSLPKDPAKLPCVVLPTIRTPRFFDRAELIQRIEEHFGNNLSAGADERPFRSLVRHGLSSVGKTTIALKYAENKLHRGELDALFWVYSEKLVSLKQSFTNIALSLKLPEARSGDHEENRAVVLNWLPETRTSILLIGVLAGRGRALVTTRNLKVAFEVADTGMEIANWDNEEGSKFLLHLLQGDSALDLEDSEIASAHDLADKLSGHALAISALAGVIHRRAWSIKEFMEFYNQHRSQVPSRTPAIKALWYMSFKSLDAQSHAILAVMSFLEPDSIPQALFEPEDPTALPASLAFCSDGFGFSEAIENVLISALIKRDEASRTFSLHRLVQASFKDFLGPDGRQQAFNNATIPLFQAFPRRDSKILQLYLLWDRCAVYLQHVMSLKDCFLQEKESKPKFTVLQAYCELSNSCQRYLLELSSYEKLESLVDANTIALNTLPEEQQTIGLQGSLTSHKGQLLVRIGKAKEGVVLLKKSYDIRGRAIPFNHGESTWAACNAATGIATLNQFEEAIEWYERCSAHFTTWSEQQSERKGEGSADIKTNLAHCLVWFGQPERARELLAEALAECNRSEPFNWAMAACTHFAPGTVDRVEHKDEPTEAHFMEAPNLRANGDQLRSSPFNGACMYRLGCIALDRGQLEAAIKHLRDALAVTEKRKHNMVAEHMRCLFKLSEALEQEPQHVEEASRLRDEAERLLRQRAPNAGDPGKESTYDNLIAIDWR</sequence>
<reference evidence="2" key="2">
    <citation type="submission" date="2023-05" db="EMBL/GenBank/DDBJ databases">
        <authorList>
            <consortium name="Lawrence Berkeley National Laboratory"/>
            <person name="Steindorff A."/>
            <person name="Hensen N."/>
            <person name="Bonometti L."/>
            <person name="Westerberg I."/>
            <person name="Brannstrom I.O."/>
            <person name="Guillou S."/>
            <person name="Cros-Aarteil S."/>
            <person name="Calhoun S."/>
            <person name="Haridas S."/>
            <person name="Kuo A."/>
            <person name="Mondo S."/>
            <person name="Pangilinan J."/>
            <person name="Riley R."/>
            <person name="Labutti K."/>
            <person name="Andreopoulos B."/>
            <person name="Lipzen A."/>
            <person name="Chen C."/>
            <person name="Yanf M."/>
            <person name="Daum C."/>
            <person name="Ng V."/>
            <person name="Clum A."/>
            <person name="Ohm R."/>
            <person name="Martin F."/>
            <person name="Silar P."/>
            <person name="Natvig D."/>
            <person name="Lalanne C."/>
            <person name="Gautier V."/>
            <person name="Ament-Velasquez S.L."/>
            <person name="Kruys A."/>
            <person name="Hutchinson M.I."/>
            <person name="Powell A.J."/>
            <person name="Barry K."/>
            <person name="Miller A.N."/>
            <person name="Grigoriev I.V."/>
            <person name="Debuchy R."/>
            <person name="Gladieux P."/>
            <person name="Thoren M.H."/>
            <person name="Johannesson H."/>
        </authorList>
    </citation>
    <scope>NUCLEOTIDE SEQUENCE</scope>
    <source>
        <strain evidence="2">CBS 141.50</strain>
    </source>
</reference>
<evidence type="ECO:0000259" key="1">
    <source>
        <dbReference type="Pfam" id="PF25000"/>
    </source>
</evidence>
<evidence type="ECO:0000313" key="2">
    <source>
        <dbReference type="EMBL" id="KAK4141224.1"/>
    </source>
</evidence>
<accession>A0AAN6UY94</accession>
<dbReference type="InterPro" id="IPR056681">
    <property type="entry name" value="DUF7779"/>
</dbReference>
<dbReference type="InterPro" id="IPR011990">
    <property type="entry name" value="TPR-like_helical_dom_sf"/>
</dbReference>
<comment type="caution">
    <text evidence="2">The sequence shown here is derived from an EMBL/GenBank/DDBJ whole genome shotgun (WGS) entry which is preliminary data.</text>
</comment>
<proteinExistence type="predicted"/>
<organism evidence="2 3">
    <name type="scientific">Dichotomopilus funicola</name>
    <dbReference type="NCBI Taxonomy" id="1934379"/>
    <lineage>
        <taxon>Eukaryota</taxon>
        <taxon>Fungi</taxon>
        <taxon>Dikarya</taxon>
        <taxon>Ascomycota</taxon>
        <taxon>Pezizomycotina</taxon>
        <taxon>Sordariomycetes</taxon>
        <taxon>Sordariomycetidae</taxon>
        <taxon>Sordariales</taxon>
        <taxon>Chaetomiaceae</taxon>
        <taxon>Dichotomopilus</taxon>
    </lineage>
</organism>